<keyword evidence="1" id="KW-0812">Transmembrane</keyword>
<proteinExistence type="predicted"/>
<feature type="transmembrane region" description="Helical" evidence="1">
    <location>
        <begin position="255"/>
        <end position="276"/>
    </location>
</feature>
<dbReference type="OrthoDB" id="9807744at2"/>
<dbReference type="AlphaFoldDB" id="I2GLR2"/>
<keyword evidence="4" id="KW-1185">Reference proteome</keyword>
<protein>
    <recommendedName>
        <fullName evidence="2">DUF418 domain-containing protein</fullName>
    </recommendedName>
</protein>
<organism evidence="3 4">
    <name type="scientific">Fibrisoma limi BUZ 3</name>
    <dbReference type="NCBI Taxonomy" id="1185876"/>
    <lineage>
        <taxon>Bacteria</taxon>
        <taxon>Pseudomonadati</taxon>
        <taxon>Bacteroidota</taxon>
        <taxon>Cytophagia</taxon>
        <taxon>Cytophagales</taxon>
        <taxon>Spirosomataceae</taxon>
        <taxon>Fibrisoma</taxon>
    </lineage>
</organism>
<feature type="domain" description="DUF418" evidence="2">
    <location>
        <begin position="238"/>
        <end position="399"/>
    </location>
</feature>
<evidence type="ECO:0000256" key="1">
    <source>
        <dbReference type="SAM" id="Phobius"/>
    </source>
</evidence>
<gene>
    <name evidence="3" type="ORF">BN8_04049</name>
</gene>
<dbReference type="InterPro" id="IPR007349">
    <property type="entry name" value="DUF418"/>
</dbReference>
<accession>I2GLR2</accession>
<feature type="transmembrane region" description="Helical" evidence="1">
    <location>
        <begin position="143"/>
        <end position="168"/>
    </location>
</feature>
<feature type="transmembrane region" description="Helical" evidence="1">
    <location>
        <begin position="288"/>
        <end position="312"/>
    </location>
</feature>
<dbReference type="Pfam" id="PF04235">
    <property type="entry name" value="DUF418"/>
    <property type="match status" value="1"/>
</dbReference>
<reference evidence="3 4" key="1">
    <citation type="journal article" date="2012" name="J. Bacteriol.">
        <title>Genome Sequence of the Filamentous Bacterium Fibrisoma limi BUZ 3T.</title>
        <authorList>
            <person name="Filippini M."/>
            <person name="Qi W."/>
            <person name="Jaenicke S."/>
            <person name="Goesmann A."/>
            <person name="Smits T.H."/>
            <person name="Bagheri H.C."/>
        </authorList>
    </citation>
    <scope>NUCLEOTIDE SEQUENCE [LARGE SCALE GENOMIC DNA]</scope>
    <source>
        <strain evidence="4">BUZ 3T</strain>
    </source>
</reference>
<name>I2GLR2_9BACT</name>
<keyword evidence="1" id="KW-0472">Membrane</keyword>
<dbReference type="InterPro" id="IPR052529">
    <property type="entry name" value="Bact_Transport_Assoc"/>
</dbReference>
<keyword evidence="1" id="KW-1133">Transmembrane helix</keyword>
<dbReference type="Proteomes" id="UP000009309">
    <property type="component" value="Unassembled WGS sequence"/>
</dbReference>
<sequence>MPTEMRTDSDRLLPLDCVRGLALLGMLVMNNQLYSVVAFLHPEQVYPIQGDQAGSYALIQFFLHLFVDGPFVNLFSFGFGISVYLMSEHVKREGLDMDRILKRGLWVLFGFGLVHGVVCGLGDLLHVYALLGFSLLYFRSQSVALLLSWIVGLILFVLLVQTLLAIVFPAGPPVLAIRQARLEGMVRQLAQTWQHTSIRAIMRLQPWGLVMGHRLAREPGLNSYAQQEIMLLLGLVVGKWRSLHRLAELRVQLSLLLLLVFPISLILKGLACLPIVGVHLLDQRAFDALLFSLADFLGTLLLTGIYLLELGLNLPPLPTRFWAWIGNVGRMWLTNYLLQTLLYMLFFYDYAGGLLGRLTLLESLLSVVCIYGFQVWVSTWWLSSHPRGPMETLWRNLVYDMGSD</sequence>
<dbReference type="PANTHER" id="PTHR30590">
    <property type="entry name" value="INNER MEMBRANE PROTEIN"/>
    <property type="match status" value="1"/>
</dbReference>
<dbReference type="EMBL" id="CAIT01000007">
    <property type="protein sequence ID" value="CCH54838.1"/>
    <property type="molecule type" value="Genomic_DNA"/>
</dbReference>
<feature type="transmembrane region" description="Helical" evidence="1">
    <location>
        <begin position="105"/>
        <end position="131"/>
    </location>
</feature>
<dbReference type="eggNOG" id="COG2311">
    <property type="taxonomic scope" value="Bacteria"/>
</dbReference>
<evidence type="ECO:0000313" key="4">
    <source>
        <dbReference type="Proteomes" id="UP000009309"/>
    </source>
</evidence>
<feature type="transmembrane region" description="Helical" evidence="1">
    <location>
        <begin position="61"/>
        <end position="85"/>
    </location>
</feature>
<feature type="transmembrane region" description="Helical" evidence="1">
    <location>
        <begin position="21"/>
        <end position="41"/>
    </location>
</feature>
<feature type="transmembrane region" description="Helical" evidence="1">
    <location>
        <begin position="363"/>
        <end position="382"/>
    </location>
</feature>
<comment type="caution">
    <text evidence="3">The sequence shown here is derived from an EMBL/GenBank/DDBJ whole genome shotgun (WGS) entry which is preliminary data.</text>
</comment>
<evidence type="ECO:0000259" key="2">
    <source>
        <dbReference type="Pfam" id="PF04235"/>
    </source>
</evidence>
<evidence type="ECO:0000313" key="3">
    <source>
        <dbReference type="EMBL" id="CCH54838.1"/>
    </source>
</evidence>
<dbReference type="PANTHER" id="PTHR30590:SF2">
    <property type="entry name" value="INNER MEMBRANE PROTEIN"/>
    <property type="match status" value="1"/>
</dbReference>